<evidence type="ECO:0000313" key="1">
    <source>
        <dbReference type="EMBL" id="CAF1511361.1"/>
    </source>
</evidence>
<name>A0A816ECZ9_9BILA</name>
<proteinExistence type="predicted"/>
<keyword evidence="3" id="KW-1185">Reference proteome</keyword>
<dbReference type="EMBL" id="CAJNOM010003597">
    <property type="protein sequence ID" value="CAF1647394.1"/>
    <property type="molecule type" value="Genomic_DNA"/>
</dbReference>
<dbReference type="Proteomes" id="UP000663832">
    <property type="component" value="Unassembled WGS sequence"/>
</dbReference>
<accession>A0A816ECZ9</accession>
<sequence>MPSIYKTIDVLSSSDYSQNSTVGIINDQFVISDELAKQFEEVHPIKNGRSMMQVCYRTYPRVILMMDYTLDEAILLYRKLFYSTFETKPRECDTNKLLDQIEQSESKFLDIIVDFGGAFESEHLHLIRCALPHAIIYSVDILYEDLDLLICNINEDERKWCIIPVFSCTNKSNRFQLIESLRQEIVKSSSFWCGMNIWKLEFDRTIDYLQIYDPYTEILDLEKIHFIDTIDKCEIKPCSVFMAYNTYNATPNVDSLISSGLIDRRHTIIDMKYAHGPHGDLPFFRQKIPLDNNPRWDDTRAQLAQLRSIVGEKPELSFLLPKTSELHWLNNDMIAQLLNGKLHQIHVNDQDDSMAHQFGLTVDFCSSILNNESISRHYIDCTNLNSFMIKHNLTTITSSIVQQCIEQHIGFPWKNEIINKNLPKSFIKECLNEVLGSITNLHIHIDSDDALKYSFEFIHQLKIENPTIEIEVSFDDVLTKESYQSVIILTFECNHNYVLVYLQLDSFIQYISTCQSLEDIQTKIESSVRFSFSLSQGQSIKWHQNLSFIYVSAHQNNIIEEIHKNISSKGLKDLTFITKKLSFLDEWKQPQHYKNQAILCFDFSTKIYNWRTSTEKYDQLDQWIWDKDNGIFTGPFITLYPNISNYFISEYSQLDQCTNVMGIYNLLCNKILILFQWRSFCRWKSESE</sequence>
<dbReference type="EMBL" id="CAJNOI010003251">
    <property type="protein sequence ID" value="CAF1511361.1"/>
    <property type="molecule type" value="Genomic_DNA"/>
</dbReference>
<dbReference type="AlphaFoldDB" id="A0A816ECZ9"/>
<evidence type="ECO:0000313" key="3">
    <source>
        <dbReference type="Proteomes" id="UP000663832"/>
    </source>
</evidence>
<organism evidence="2 3">
    <name type="scientific">Adineta steineri</name>
    <dbReference type="NCBI Taxonomy" id="433720"/>
    <lineage>
        <taxon>Eukaryota</taxon>
        <taxon>Metazoa</taxon>
        <taxon>Spiralia</taxon>
        <taxon>Gnathifera</taxon>
        <taxon>Rotifera</taxon>
        <taxon>Eurotatoria</taxon>
        <taxon>Bdelloidea</taxon>
        <taxon>Adinetida</taxon>
        <taxon>Adinetidae</taxon>
        <taxon>Adineta</taxon>
    </lineage>
</organism>
<protein>
    <submittedName>
        <fullName evidence="2">Uncharacterized protein</fullName>
    </submittedName>
</protein>
<gene>
    <name evidence="1" type="ORF">BJG266_LOCUS43741</name>
    <name evidence="2" type="ORF">QVE165_LOCUS60671</name>
</gene>
<dbReference type="OrthoDB" id="10049487at2759"/>
<dbReference type="Proteomes" id="UP000663877">
    <property type="component" value="Unassembled WGS sequence"/>
</dbReference>
<evidence type="ECO:0000313" key="2">
    <source>
        <dbReference type="EMBL" id="CAF1647394.1"/>
    </source>
</evidence>
<comment type="caution">
    <text evidence="2">The sequence shown here is derived from an EMBL/GenBank/DDBJ whole genome shotgun (WGS) entry which is preliminary data.</text>
</comment>
<reference evidence="2" key="1">
    <citation type="submission" date="2021-02" db="EMBL/GenBank/DDBJ databases">
        <authorList>
            <person name="Nowell W R."/>
        </authorList>
    </citation>
    <scope>NUCLEOTIDE SEQUENCE</scope>
</reference>